<sequence>ARRRPSPKPDDGPPARRARPRRGHRPLRPPHLRHDRPPLRRPRRVGGAAGQGQGHRRGEGQVPGDAGRGAQLQPARPGQDHGVAGPAGLPDLPQPRRPRRLQPLPRVDHPRGRPRRHRGVPGAEVRRDGGV</sequence>
<dbReference type="AlphaFoldDB" id="A0A6J4TQ96"/>
<feature type="non-terminal residue" evidence="2">
    <location>
        <position position="1"/>
    </location>
</feature>
<reference evidence="2" key="1">
    <citation type="submission" date="2020-02" db="EMBL/GenBank/DDBJ databases">
        <authorList>
            <person name="Meier V. D."/>
        </authorList>
    </citation>
    <scope>NUCLEOTIDE SEQUENCE</scope>
    <source>
        <strain evidence="2">AVDCRST_MAG73</strain>
    </source>
</reference>
<organism evidence="2">
    <name type="scientific">uncultured Thermomicrobiales bacterium</name>
    <dbReference type="NCBI Taxonomy" id="1645740"/>
    <lineage>
        <taxon>Bacteria</taxon>
        <taxon>Pseudomonadati</taxon>
        <taxon>Thermomicrobiota</taxon>
        <taxon>Thermomicrobia</taxon>
        <taxon>Thermomicrobiales</taxon>
        <taxon>environmental samples</taxon>
    </lineage>
</organism>
<evidence type="ECO:0000256" key="1">
    <source>
        <dbReference type="SAM" id="MobiDB-lite"/>
    </source>
</evidence>
<accession>A0A6J4TQ96</accession>
<evidence type="ECO:0000313" key="2">
    <source>
        <dbReference type="EMBL" id="CAA9529767.1"/>
    </source>
</evidence>
<feature type="compositionally biased region" description="Basic residues" evidence="1">
    <location>
        <begin position="16"/>
        <end position="44"/>
    </location>
</feature>
<proteinExistence type="predicted"/>
<protein>
    <submittedName>
        <fullName evidence="2">Uncharacterized protein</fullName>
    </submittedName>
</protein>
<dbReference type="EMBL" id="CADCWE010000047">
    <property type="protein sequence ID" value="CAA9529767.1"/>
    <property type="molecule type" value="Genomic_DNA"/>
</dbReference>
<gene>
    <name evidence="2" type="ORF">AVDCRST_MAG73-833</name>
</gene>
<feature type="non-terminal residue" evidence="2">
    <location>
        <position position="131"/>
    </location>
</feature>
<feature type="region of interest" description="Disordered" evidence="1">
    <location>
        <begin position="1"/>
        <end position="131"/>
    </location>
</feature>
<name>A0A6J4TQ96_9BACT</name>